<dbReference type="Proteomes" id="UP000481327">
    <property type="component" value="Unassembled WGS sequence"/>
</dbReference>
<organism evidence="1 2">
    <name type="scientific">Sandarakinorhabdus fusca</name>
    <dbReference type="NCBI Taxonomy" id="1439888"/>
    <lineage>
        <taxon>Bacteria</taxon>
        <taxon>Pseudomonadati</taxon>
        <taxon>Pseudomonadota</taxon>
        <taxon>Alphaproteobacteria</taxon>
        <taxon>Sphingomonadales</taxon>
        <taxon>Sphingosinicellaceae</taxon>
        <taxon>Sandarakinorhabdus</taxon>
    </lineage>
</organism>
<dbReference type="AlphaFoldDB" id="A0A7C9GQX3"/>
<comment type="caution">
    <text evidence="1">The sequence shown here is derived from an EMBL/GenBank/DDBJ whole genome shotgun (WGS) entry which is preliminary data.</text>
</comment>
<keyword evidence="2" id="KW-1185">Reference proteome</keyword>
<sequence length="73" mass="8152">MRASPRCLASTRRGTLCQSPAMPNGRCRIHGGLNPGAPKGNRNAWKHGRRSREAIELRRLMRLLAKDCRDALS</sequence>
<evidence type="ECO:0000313" key="2">
    <source>
        <dbReference type="Proteomes" id="UP000481327"/>
    </source>
</evidence>
<dbReference type="InterPro" id="IPR047675">
    <property type="entry name" value="Putative_zinc-bd"/>
</dbReference>
<gene>
    <name evidence="1" type="ORF">F3168_12055</name>
</gene>
<accession>A0A7C9GQX3</accession>
<evidence type="ECO:0000313" key="1">
    <source>
        <dbReference type="EMBL" id="MQT17990.1"/>
    </source>
</evidence>
<proteinExistence type="predicted"/>
<protein>
    <submittedName>
        <fullName evidence="1">Uncharacterized protein</fullName>
    </submittedName>
</protein>
<dbReference type="NCBIfam" id="NF041373">
    <property type="entry name" value="HGG_STG"/>
    <property type="match status" value="1"/>
</dbReference>
<reference evidence="1 2" key="1">
    <citation type="submission" date="2019-09" db="EMBL/GenBank/DDBJ databases">
        <title>Polymorphobacter sp. isolated from a lake in China.</title>
        <authorList>
            <person name="Liu Z."/>
        </authorList>
    </citation>
    <scope>NUCLEOTIDE SEQUENCE [LARGE SCALE GENOMIC DNA]</scope>
    <source>
        <strain evidence="1 2">D40P</strain>
    </source>
</reference>
<name>A0A7C9GQX3_9SPHN</name>
<dbReference type="EMBL" id="WIOL01000004">
    <property type="protein sequence ID" value="MQT17990.1"/>
    <property type="molecule type" value="Genomic_DNA"/>
</dbReference>